<evidence type="ECO:0000256" key="1">
    <source>
        <dbReference type="ARBA" id="ARBA00001971"/>
    </source>
</evidence>
<evidence type="ECO:0000313" key="6">
    <source>
        <dbReference type="Proteomes" id="UP001314263"/>
    </source>
</evidence>
<evidence type="ECO:0008006" key="7">
    <source>
        <dbReference type="Google" id="ProtNLM"/>
    </source>
</evidence>
<dbReference type="InterPro" id="IPR001128">
    <property type="entry name" value="Cyt_P450"/>
</dbReference>
<dbReference type="GO" id="GO:0020037">
    <property type="term" value="F:heme binding"/>
    <property type="evidence" value="ECO:0007669"/>
    <property type="project" value="InterPro"/>
</dbReference>
<keyword evidence="3 4" id="KW-0349">Heme</keyword>
<dbReference type="EMBL" id="CAUYUE010000018">
    <property type="protein sequence ID" value="CAK0787756.1"/>
    <property type="molecule type" value="Genomic_DNA"/>
</dbReference>
<dbReference type="CDD" id="cd00302">
    <property type="entry name" value="cytochrome_P450"/>
    <property type="match status" value="1"/>
</dbReference>
<evidence type="ECO:0000256" key="4">
    <source>
        <dbReference type="RuleBase" id="RU000461"/>
    </source>
</evidence>
<comment type="caution">
    <text evidence="5">The sequence shown here is derived from an EMBL/GenBank/DDBJ whole genome shotgun (WGS) entry which is preliminary data.</text>
</comment>
<keyword evidence="4" id="KW-0503">Monooxygenase</keyword>
<accession>A0AAV1IKA2</accession>
<dbReference type="Gene3D" id="1.10.630.10">
    <property type="entry name" value="Cytochrome P450"/>
    <property type="match status" value="1"/>
</dbReference>
<dbReference type="GO" id="GO:0016705">
    <property type="term" value="F:oxidoreductase activity, acting on paired donors, with incorporation or reduction of molecular oxygen"/>
    <property type="evidence" value="ECO:0007669"/>
    <property type="project" value="InterPro"/>
</dbReference>
<dbReference type="PROSITE" id="PS00086">
    <property type="entry name" value="CYTOCHROME_P450"/>
    <property type="match status" value="1"/>
</dbReference>
<name>A0AAV1IKA2_9CHLO</name>
<dbReference type="InterPro" id="IPR036396">
    <property type="entry name" value="Cyt_P450_sf"/>
</dbReference>
<reference evidence="5 6" key="1">
    <citation type="submission" date="2023-10" db="EMBL/GenBank/DDBJ databases">
        <authorList>
            <person name="Maclean D."/>
            <person name="Macfadyen A."/>
        </authorList>
    </citation>
    <scope>NUCLEOTIDE SEQUENCE [LARGE SCALE GENOMIC DNA]</scope>
</reference>
<feature type="binding site" description="axial binding residue" evidence="3">
    <location>
        <position position="479"/>
    </location>
    <ligand>
        <name>heme</name>
        <dbReference type="ChEBI" id="CHEBI:30413"/>
    </ligand>
    <ligandPart>
        <name>Fe</name>
        <dbReference type="ChEBI" id="CHEBI:18248"/>
    </ligandPart>
</feature>
<dbReference type="PRINTS" id="PR00385">
    <property type="entry name" value="P450"/>
</dbReference>
<sequence>MTMMYGDSASLSLCRGLLLVALAVLTTRLSGIYRYIRIWLAIRRLPRPPGATLTQGHAAAYIPSAKHKFEEANSKSVGTLYRYRNYSDQIVVVSDPTLENEVFAAERDGAIEKPDQSSGFKEREMNMFSEKSGDPRWKLVRKGTAPAFAPQNMRNYHHRIVNTVDRLISAIKQKGSEVAVNIADIAQRESFDVIGKVGFGRDFAASKDIDNPVNTFQQLTDDLEESTLRQINPWRKYSLSKGKRAMDKNHEDVQRIYTELVDDCTKRPPSDEDANSIAGHLLRLRDRDGKPLSRARLIEEFAVFFIAGSETTGHTVAWTLWFLATNPAALAKLEDELNSNGLLKTVQNPGPRPFTHADIGKLHWLDCCIKEAMRLQPVVANSLRRLVVRPVRLSNGFVLPAGVHVELAQYSVMRNPAWGWEAPNTFKPERWENPEEEYYLAKHAPDLAGQGSASSAAPALQAGSKARRMHPFGQGIRNCVGQQLAKINIPTVIAMFVREFHLTLAPQMAGKGIEELEVLRATLQPKDGIYMLCKPRA</sequence>
<dbReference type="Proteomes" id="UP001314263">
    <property type="component" value="Unassembled WGS sequence"/>
</dbReference>
<dbReference type="Pfam" id="PF00067">
    <property type="entry name" value="p450"/>
    <property type="match status" value="1"/>
</dbReference>
<proteinExistence type="inferred from homology"/>
<dbReference type="InterPro" id="IPR002401">
    <property type="entry name" value="Cyt_P450_E_grp-I"/>
</dbReference>
<keyword evidence="6" id="KW-1185">Reference proteome</keyword>
<evidence type="ECO:0000256" key="2">
    <source>
        <dbReference type="ARBA" id="ARBA00010617"/>
    </source>
</evidence>
<dbReference type="PANTHER" id="PTHR24305:SF166">
    <property type="entry name" value="CYTOCHROME P450 12A4, MITOCHONDRIAL-RELATED"/>
    <property type="match status" value="1"/>
</dbReference>
<comment type="cofactor">
    <cofactor evidence="1 3">
        <name>heme</name>
        <dbReference type="ChEBI" id="CHEBI:30413"/>
    </cofactor>
</comment>
<keyword evidence="3 4" id="KW-0408">Iron</keyword>
<dbReference type="PANTHER" id="PTHR24305">
    <property type="entry name" value="CYTOCHROME P450"/>
    <property type="match status" value="1"/>
</dbReference>
<keyword evidence="4" id="KW-0560">Oxidoreductase</keyword>
<keyword evidence="3 4" id="KW-0479">Metal-binding</keyword>
<dbReference type="GO" id="GO:0004497">
    <property type="term" value="F:monooxygenase activity"/>
    <property type="evidence" value="ECO:0007669"/>
    <property type="project" value="UniProtKB-KW"/>
</dbReference>
<dbReference type="InterPro" id="IPR050121">
    <property type="entry name" value="Cytochrome_P450_monoxygenase"/>
</dbReference>
<dbReference type="AlphaFoldDB" id="A0AAV1IKA2"/>
<evidence type="ECO:0000256" key="3">
    <source>
        <dbReference type="PIRSR" id="PIRSR602401-1"/>
    </source>
</evidence>
<comment type="similarity">
    <text evidence="2 4">Belongs to the cytochrome P450 family.</text>
</comment>
<dbReference type="InterPro" id="IPR017972">
    <property type="entry name" value="Cyt_P450_CS"/>
</dbReference>
<protein>
    <recommendedName>
        <fullName evidence="7">Cytochrome P450</fullName>
    </recommendedName>
</protein>
<evidence type="ECO:0000313" key="5">
    <source>
        <dbReference type="EMBL" id="CAK0787756.1"/>
    </source>
</evidence>
<dbReference type="GO" id="GO:0005506">
    <property type="term" value="F:iron ion binding"/>
    <property type="evidence" value="ECO:0007669"/>
    <property type="project" value="InterPro"/>
</dbReference>
<dbReference type="PRINTS" id="PR00463">
    <property type="entry name" value="EP450I"/>
</dbReference>
<gene>
    <name evidence="5" type="ORF">CVIRNUC_010978</name>
</gene>
<dbReference type="SUPFAM" id="SSF48264">
    <property type="entry name" value="Cytochrome P450"/>
    <property type="match status" value="1"/>
</dbReference>
<organism evidence="5 6">
    <name type="scientific">Coccomyxa viridis</name>
    <dbReference type="NCBI Taxonomy" id="1274662"/>
    <lineage>
        <taxon>Eukaryota</taxon>
        <taxon>Viridiplantae</taxon>
        <taxon>Chlorophyta</taxon>
        <taxon>core chlorophytes</taxon>
        <taxon>Trebouxiophyceae</taxon>
        <taxon>Trebouxiophyceae incertae sedis</taxon>
        <taxon>Coccomyxaceae</taxon>
        <taxon>Coccomyxa</taxon>
    </lineage>
</organism>